<evidence type="ECO:0000313" key="9">
    <source>
        <dbReference type="Proteomes" id="UP000515800"/>
    </source>
</evidence>
<dbReference type="EMBL" id="CP060724">
    <property type="protein sequence ID" value="QNN75693.1"/>
    <property type="molecule type" value="Genomic_DNA"/>
</dbReference>
<gene>
    <name evidence="8" type="ORF">H9L19_02150</name>
</gene>
<dbReference type="AlphaFoldDB" id="A0A7G9T6G8"/>
<dbReference type="Gene3D" id="3.10.105.10">
    <property type="entry name" value="Dipeptide-binding Protein, Domain 3"/>
    <property type="match status" value="1"/>
</dbReference>
<evidence type="ECO:0000256" key="5">
    <source>
        <dbReference type="ARBA" id="ARBA00022856"/>
    </source>
</evidence>
<name>A0A7G9T6G8_9LACO</name>
<comment type="subcellular location">
    <subcellularLocation>
        <location evidence="1">Cell envelope</location>
    </subcellularLocation>
</comment>
<evidence type="ECO:0000313" key="8">
    <source>
        <dbReference type="EMBL" id="QNN75693.1"/>
    </source>
</evidence>
<dbReference type="GO" id="GO:1904680">
    <property type="term" value="F:peptide transmembrane transporter activity"/>
    <property type="evidence" value="ECO:0007669"/>
    <property type="project" value="TreeGrafter"/>
</dbReference>
<dbReference type="GO" id="GO:0030288">
    <property type="term" value="C:outer membrane-bounded periplasmic space"/>
    <property type="evidence" value="ECO:0007669"/>
    <property type="project" value="UniProtKB-ARBA"/>
</dbReference>
<feature type="signal peptide" evidence="6">
    <location>
        <begin position="1"/>
        <end position="27"/>
    </location>
</feature>
<organism evidence="8 9">
    <name type="scientific">Weissella diestrammenae</name>
    <dbReference type="NCBI Taxonomy" id="1162633"/>
    <lineage>
        <taxon>Bacteria</taxon>
        <taxon>Bacillati</taxon>
        <taxon>Bacillota</taxon>
        <taxon>Bacilli</taxon>
        <taxon>Lactobacillales</taxon>
        <taxon>Lactobacillaceae</taxon>
        <taxon>Weissella</taxon>
    </lineage>
</organism>
<evidence type="ECO:0000259" key="7">
    <source>
        <dbReference type="Pfam" id="PF00496"/>
    </source>
</evidence>
<keyword evidence="9" id="KW-1185">Reference proteome</keyword>
<dbReference type="Pfam" id="PF00496">
    <property type="entry name" value="SBP_bac_5"/>
    <property type="match status" value="1"/>
</dbReference>
<comment type="similarity">
    <text evidence="2">Belongs to the bacterial solute-binding protein 5 family.</text>
</comment>
<dbReference type="CDD" id="cd08504">
    <property type="entry name" value="PBP2_OppA"/>
    <property type="match status" value="1"/>
</dbReference>
<dbReference type="Gene3D" id="3.90.76.10">
    <property type="entry name" value="Dipeptide-binding Protein, Domain 1"/>
    <property type="match status" value="1"/>
</dbReference>
<dbReference type="InterPro" id="IPR039424">
    <property type="entry name" value="SBP_5"/>
</dbReference>
<keyword evidence="3" id="KW-0813">Transport</keyword>
<evidence type="ECO:0000256" key="1">
    <source>
        <dbReference type="ARBA" id="ARBA00004196"/>
    </source>
</evidence>
<proteinExistence type="inferred from homology"/>
<keyword evidence="4 6" id="KW-0732">Signal</keyword>
<evidence type="ECO:0000256" key="4">
    <source>
        <dbReference type="ARBA" id="ARBA00022729"/>
    </source>
</evidence>
<dbReference type="GO" id="GO:0015833">
    <property type="term" value="P:peptide transport"/>
    <property type="evidence" value="ECO:0007669"/>
    <property type="project" value="UniProtKB-KW"/>
</dbReference>
<dbReference type="PANTHER" id="PTHR30290">
    <property type="entry name" value="PERIPLASMIC BINDING COMPONENT OF ABC TRANSPORTER"/>
    <property type="match status" value="1"/>
</dbReference>
<protein>
    <submittedName>
        <fullName evidence="8">Peptide ABC transporter substrate-binding protein</fullName>
    </submittedName>
</protein>
<dbReference type="PIRSF" id="PIRSF002741">
    <property type="entry name" value="MppA"/>
    <property type="match status" value="1"/>
</dbReference>
<dbReference type="PANTHER" id="PTHR30290:SF10">
    <property type="entry name" value="PERIPLASMIC OLIGOPEPTIDE-BINDING PROTEIN-RELATED"/>
    <property type="match status" value="1"/>
</dbReference>
<dbReference type="InterPro" id="IPR030678">
    <property type="entry name" value="Peptide/Ni-bd"/>
</dbReference>
<evidence type="ECO:0000256" key="3">
    <source>
        <dbReference type="ARBA" id="ARBA00022448"/>
    </source>
</evidence>
<dbReference type="Gene3D" id="3.40.190.10">
    <property type="entry name" value="Periplasmic binding protein-like II"/>
    <property type="match status" value="1"/>
</dbReference>
<evidence type="ECO:0000256" key="6">
    <source>
        <dbReference type="SAM" id="SignalP"/>
    </source>
</evidence>
<reference evidence="8 9" key="1">
    <citation type="submission" date="2020-08" db="EMBL/GenBank/DDBJ databases">
        <title>Genome sequence of Weissella diestrammenae KACC 16890T.</title>
        <authorList>
            <person name="Hyun D.-W."/>
            <person name="Bae J.-W."/>
        </authorList>
    </citation>
    <scope>NUCLEOTIDE SEQUENCE [LARGE SCALE GENOMIC DNA]</scope>
    <source>
        <strain evidence="8 9">KACC 16890</strain>
    </source>
</reference>
<evidence type="ECO:0000256" key="2">
    <source>
        <dbReference type="ARBA" id="ARBA00005695"/>
    </source>
</evidence>
<dbReference type="RefSeq" id="WP_187529525.1">
    <property type="nucleotide sequence ID" value="NZ_CP060724.1"/>
</dbReference>
<keyword evidence="5" id="KW-0571">Peptide transport</keyword>
<dbReference type="KEGG" id="wdi:H9L19_02150"/>
<sequence length="539" mass="59012">MNKWIKLTTLISSGVILASAGTGMISAASYQTINWTEISDLQTLDPSLATDSTSITALSSSTVGLYATKDGQPVLDAAKSVKKSADGLKYTVTLRPNLKWSDGSKLTANDFVYGWQRTNDPKTASEYAYLMSGVKNADAIQKGEVTNLDELGIKAVNDTTLEIELERPLAVFEALLTMPAFFPQSKAFEEKVGSKYGTTANDFLSSGPYIVKDWNGSNQKYSFVKNPDYWDAKAVKTPKITTQIIKDQNTGYNLFKGGKVDFTRLSPDQVKASKSSKEYGVSSLGASNALTLNEVKVPEFKNIKLRQAISSAIDRKTLAEKIMNGSAVAATTITPTHFAKAANGKDFATDSVSKGAISYDAKKAAKLWSQGLKEVGKKNLSFTILTDDDDASKRAVQFVQSELEDHLKGLKVEIKTVPKKQRLALQTAKNFDVVVFTWMADYSDPSSFLDLYTTNATYNYGGWSNSAYDTAVKKAQTVDAANAKARLKDYAVAEKIIEQKLGSIPLYYRATPYLKNQKIKKLVLNAAGNPVEFKYAYKK</sequence>
<dbReference type="FunFam" id="3.10.105.10:FF:000001">
    <property type="entry name" value="Oligopeptide ABC transporter, oligopeptide-binding protein"/>
    <property type="match status" value="1"/>
</dbReference>
<feature type="chain" id="PRO_5029013993" evidence="6">
    <location>
        <begin position="28"/>
        <end position="539"/>
    </location>
</feature>
<feature type="domain" description="Solute-binding protein family 5" evidence="7">
    <location>
        <begin position="73"/>
        <end position="458"/>
    </location>
</feature>
<dbReference type="InterPro" id="IPR000914">
    <property type="entry name" value="SBP_5_dom"/>
</dbReference>
<dbReference type="FunFam" id="3.90.76.10:FF:000001">
    <property type="entry name" value="Oligopeptide ABC transporter substrate-binding protein"/>
    <property type="match status" value="1"/>
</dbReference>
<dbReference type="GO" id="GO:0043190">
    <property type="term" value="C:ATP-binding cassette (ABC) transporter complex"/>
    <property type="evidence" value="ECO:0007669"/>
    <property type="project" value="InterPro"/>
</dbReference>
<keyword evidence="5" id="KW-0653">Protein transport</keyword>
<dbReference type="Proteomes" id="UP000515800">
    <property type="component" value="Chromosome"/>
</dbReference>
<dbReference type="SUPFAM" id="SSF53850">
    <property type="entry name" value="Periplasmic binding protein-like II"/>
    <property type="match status" value="1"/>
</dbReference>
<accession>A0A7G9T6G8</accession>